<keyword evidence="1" id="KW-0802">TPR repeat</keyword>
<sequence length="290" mass="33216">MERLLKIAFLGILFLGFIPLSAQEDPEKSARLAKKYMQQAEEALEENDLANAEAYYRQAIAKDPSNAAARYNLGNLYYNNEITGEAVERHTQSAKVAEEKPLKHDSFHNQGNSFMKQKKYKEAVEAYKNSLRNNPNDEETRYNYALAKKLLEEEKKGGGEDDKDQQKKDQQDQKQDQQKDKEEQEGDQGEKEQNEDGKPEEKDKGGEKDKKEGDDEKDDKGKPQDKDKQKDQGDKSKEEQPKQPQPRPGQLSPQQVKNLLEAMGNEEKKVQEKINAEKVKGSPTKAEKDW</sequence>
<dbReference type="Pfam" id="PF00515">
    <property type="entry name" value="TPR_1"/>
    <property type="match status" value="1"/>
</dbReference>
<feature type="repeat" description="TPR" evidence="1">
    <location>
        <begin position="33"/>
        <end position="66"/>
    </location>
</feature>
<accession>A0ABW3IH36</accession>
<dbReference type="PROSITE" id="PS50005">
    <property type="entry name" value="TPR"/>
    <property type="match status" value="2"/>
</dbReference>
<feature type="region of interest" description="Disordered" evidence="2">
    <location>
        <begin position="152"/>
        <end position="290"/>
    </location>
</feature>
<dbReference type="InterPro" id="IPR011990">
    <property type="entry name" value="TPR-like_helical_dom_sf"/>
</dbReference>
<dbReference type="InterPro" id="IPR019734">
    <property type="entry name" value="TPR_rpt"/>
</dbReference>
<feature type="repeat" description="TPR" evidence="1">
    <location>
        <begin position="104"/>
        <end position="137"/>
    </location>
</feature>
<dbReference type="Proteomes" id="UP001597100">
    <property type="component" value="Unassembled WGS sequence"/>
</dbReference>
<reference evidence="4" key="1">
    <citation type="journal article" date="2019" name="Int. J. Syst. Evol. Microbiol.">
        <title>The Global Catalogue of Microorganisms (GCM) 10K type strain sequencing project: providing services to taxonomists for standard genome sequencing and annotation.</title>
        <authorList>
            <consortium name="The Broad Institute Genomics Platform"/>
            <consortium name="The Broad Institute Genome Sequencing Center for Infectious Disease"/>
            <person name="Wu L."/>
            <person name="Ma J."/>
        </authorList>
    </citation>
    <scope>NUCLEOTIDE SEQUENCE [LARGE SCALE GENOMIC DNA]</scope>
    <source>
        <strain evidence="4">CCUG 60898</strain>
    </source>
</reference>
<organism evidence="3 4">
    <name type="scientific">Salinimicrobium gaetbulicola</name>
    <dbReference type="NCBI Taxonomy" id="999702"/>
    <lineage>
        <taxon>Bacteria</taxon>
        <taxon>Pseudomonadati</taxon>
        <taxon>Bacteroidota</taxon>
        <taxon>Flavobacteriia</taxon>
        <taxon>Flavobacteriales</taxon>
        <taxon>Flavobacteriaceae</taxon>
        <taxon>Salinimicrobium</taxon>
    </lineage>
</organism>
<evidence type="ECO:0000256" key="2">
    <source>
        <dbReference type="SAM" id="MobiDB-lite"/>
    </source>
</evidence>
<feature type="compositionally biased region" description="Basic and acidic residues" evidence="2">
    <location>
        <begin position="265"/>
        <end position="290"/>
    </location>
</feature>
<proteinExistence type="predicted"/>
<gene>
    <name evidence="3" type="ORF">ACFQ1G_11235</name>
</gene>
<dbReference type="SUPFAM" id="SSF48452">
    <property type="entry name" value="TPR-like"/>
    <property type="match status" value="1"/>
</dbReference>
<evidence type="ECO:0000256" key="1">
    <source>
        <dbReference type="PROSITE-ProRule" id="PRU00339"/>
    </source>
</evidence>
<keyword evidence="4" id="KW-1185">Reference proteome</keyword>
<dbReference type="SMART" id="SM00028">
    <property type="entry name" value="TPR"/>
    <property type="match status" value="3"/>
</dbReference>
<dbReference type="Gene3D" id="1.25.40.10">
    <property type="entry name" value="Tetratricopeptide repeat domain"/>
    <property type="match status" value="1"/>
</dbReference>
<dbReference type="Pfam" id="PF13432">
    <property type="entry name" value="TPR_16"/>
    <property type="match status" value="1"/>
</dbReference>
<name>A0ABW3IH36_9FLAO</name>
<evidence type="ECO:0000313" key="4">
    <source>
        <dbReference type="Proteomes" id="UP001597100"/>
    </source>
</evidence>
<evidence type="ECO:0000313" key="3">
    <source>
        <dbReference type="EMBL" id="MFD0977366.1"/>
    </source>
</evidence>
<dbReference type="EMBL" id="JBHTJP010000035">
    <property type="protein sequence ID" value="MFD0977366.1"/>
    <property type="molecule type" value="Genomic_DNA"/>
</dbReference>
<feature type="compositionally biased region" description="Basic and acidic residues" evidence="2">
    <location>
        <begin position="152"/>
        <end position="241"/>
    </location>
</feature>
<comment type="caution">
    <text evidence="3">The sequence shown here is derived from an EMBL/GenBank/DDBJ whole genome shotgun (WGS) entry which is preliminary data.</text>
</comment>
<protein>
    <submittedName>
        <fullName evidence="3">Tetratricopeptide repeat protein</fullName>
    </submittedName>
</protein>
<dbReference type="RefSeq" id="WP_380739590.1">
    <property type="nucleotide sequence ID" value="NZ_JBHTJP010000035.1"/>
</dbReference>